<evidence type="ECO:0000259" key="13">
    <source>
        <dbReference type="SMART" id="SM00861"/>
    </source>
</evidence>
<dbReference type="Pfam" id="PF16078">
    <property type="entry name" value="2-oxogl_dehyd_N"/>
    <property type="match status" value="1"/>
</dbReference>
<comment type="cofactor">
    <cofactor evidence="1">
        <name>Mg(2+)</name>
        <dbReference type="ChEBI" id="CHEBI:18420"/>
    </cofactor>
</comment>
<comment type="pathway">
    <text evidence="3">Carbohydrate metabolism; tricarboxylic acid cycle; succinyl-CoA from 2-oxoglutarate (dehydrogenase route): step 1/1.</text>
</comment>
<feature type="domain" description="Transketolase-like pyrimidine-binding" evidence="13">
    <location>
        <begin position="918"/>
        <end position="1111"/>
    </location>
</feature>
<reference evidence="15" key="1">
    <citation type="journal article" date="2019" name="Int. J. Syst. Evol. Microbiol.">
        <title>The Global Catalogue of Microorganisms (GCM) 10K type strain sequencing project: providing services to taxonomists for standard genome sequencing and annotation.</title>
        <authorList>
            <consortium name="The Broad Institute Genomics Platform"/>
            <consortium name="The Broad Institute Genome Sequencing Center for Infectious Disease"/>
            <person name="Wu L."/>
            <person name="Ma J."/>
        </authorList>
    </citation>
    <scope>NUCLEOTIDE SEQUENCE [LARGE SCALE GENOMIC DNA]</scope>
    <source>
        <strain evidence="15">JCM 16013</strain>
    </source>
</reference>
<dbReference type="InterPro" id="IPR001017">
    <property type="entry name" value="DH_E1"/>
</dbReference>
<dbReference type="SMART" id="SM00861">
    <property type="entry name" value="Transket_pyr"/>
    <property type="match status" value="1"/>
</dbReference>
<dbReference type="Gene3D" id="3.30.559.10">
    <property type="entry name" value="Chloramphenicol acetyltransferase-like domain"/>
    <property type="match status" value="1"/>
</dbReference>
<name>A0ABP5CCX8_9ACTN</name>
<evidence type="ECO:0000256" key="6">
    <source>
        <dbReference type="ARBA" id="ARBA00022842"/>
    </source>
</evidence>
<organism evidence="14 15">
    <name type="scientific">Catenulispora subtropica</name>
    <dbReference type="NCBI Taxonomy" id="450798"/>
    <lineage>
        <taxon>Bacteria</taxon>
        <taxon>Bacillati</taxon>
        <taxon>Actinomycetota</taxon>
        <taxon>Actinomycetes</taxon>
        <taxon>Catenulisporales</taxon>
        <taxon>Catenulisporaceae</taxon>
        <taxon>Catenulispora</taxon>
    </lineage>
</organism>
<evidence type="ECO:0000256" key="1">
    <source>
        <dbReference type="ARBA" id="ARBA00001946"/>
    </source>
</evidence>
<gene>
    <name evidence="14" type="ORF">GCM10009838_16680</name>
</gene>
<dbReference type="InterPro" id="IPR023213">
    <property type="entry name" value="CAT-like_dom_sf"/>
</dbReference>
<keyword evidence="4" id="KW-0816">Tricarboxylic acid cycle</keyword>
<dbReference type="PANTHER" id="PTHR23152:SF4">
    <property type="entry name" value="2-OXOADIPATE DEHYDROGENASE COMPLEX COMPONENT E1"/>
    <property type="match status" value="1"/>
</dbReference>
<dbReference type="NCBIfam" id="NF006914">
    <property type="entry name" value="PRK09404.1"/>
    <property type="match status" value="1"/>
</dbReference>
<keyword evidence="7" id="KW-0560">Oxidoreductase</keyword>
<evidence type="ECO:0000256" key="2">
    <source>
        <dbReference type="ARBA" id="ARBA00001964"/>
    </source>
</evidence>
<comment type="catalytic activity">
    <reaction evidence="10">
        <text>N(6)-[(R)-lipoyl]-L-lysyl-[protein] + 2-oxoglutarate + H(+) = N(6)-[(R)-S(8)-succinyldihydrolipoyl]-L-lysyl-[protein] + CO2</text>
        <dbReference type="Rhea" id="RHEA:12188"/>
        <dbReference type="Rhea" id="RHEA-COMP:10474"/>
        <dbReference type="Rhea" id="RHEA-COMP:20092"/>
        <dbReference type="ChEBI" id="CHEBI:15378"/>
        <dbReference type="ChEBI" id="CHEBI:16526"/>
        <dbReference type="ChEBI" id="CHEBI:16810"/>
        <dbReference type="ChEBI" id="CHEBI:83099"/>
        <dbReference type="ChEBI" id="CHEBI:83120"/>
        <dbReference type="EC" id="1.2.4.2"/>
    </reaction>
</comment>
<dbReference type="SUPFAM" id="SSF52518">
    <property type="entry name" value="Thiamin diphosphate-binding fold (THDP-binding)"/>
    <property type="match status" value="2"/>
</dbReference>
<dbReference type="NCBIfam" id="TIGR00239">
    <property type="entry name" value="2oxo_dh_E1"/>
    <property type="match status" value="1"/>
</dbReference>
<feature type="region of interest" description="Disordered" evidence="12">
    <location>
        <begin position="86"/>
        <end position="126"/>
    </location>
</feature>
<evidence type="ECO:0000256" key="4">
    <source>
        <dbReference type="ARBA" id="ARBA00022532"/>
    </source>
</evidence>
<dbReference type="Pfam" id="PF00676">
    <property type="entry name" value="E1_dh"/>
    <property type="match status" value="1"/>
</dbReference>
<feature type="compositionally biased region" description="Low complexity" evidence="12">
    <location>
        <begin position="109"/>
        <end position="126"/>
    </location>
</feature>
<dbReference type="Pfam" id="PF00198">
    <property type="entry name" value="2-oxoacid_dh"/>
    <property type="match status" value="1"/>
</dbReference>
<dbReference type="Gene3D" id="3.40.50.11610">
    <property type="entry name" value="Multifunctional 2-oxoglutarate metabolism enzyme, C-terminal domain"/>
    <property type="match status" value="1"/>
</dbReference>
<feature type="compositionally biased region" description="Low complexity" evidence="12">
    <location>
        <begin position="86"/>
        <end position="101"/>
    </location>
</feature>
<dbReference type="EMBL" id="BAAAQM010000006">
    <property type="protein sequence ID" value="GAA1960820.1"/>
    <property type="molecule type" value="Genomic_DNA"/>
</dbReference>
<feature type="compositionally biased region" description="Polar residues" evidence="12">
    <location>
        <begin position="1"/>
        <end position="23"/>
    </location>
</feature>
<dbReference type="Proteomes" id="UP001499854">
    <property type="component" value="Unassembled WGS sequence"/>
</dbReference>
<dbReference type="InterPro" id="IPR029061">
    <property type="entry name" value="THDP-binding"/>
</dbReference>
<dbReference type="Pfam" id="PF02779">
    <property type="entry name" value="Transket_pyr"/>
    <property type="match status" value="1"/>
</dbReference>
<protein>
    <submittedName>
        <fullName evidence="14">Multifunctional oxoglutarate decarboxylase/oxoglutarate dehydrogenase thiamine pyrophosphate-binding subunit/dihydrolipoyllysine-residue succinyltransferase subunit</fullName>
    </submittedName>
</protein>
<dbReference type="InterPro" id="IPR042179">
    <property type="entry name" value="KGD_C_sf"/>
</dbReference>
<proteinExistence type="predicted"/>
<dbReference type="Pfam" id="PF16870">
    <property type="entry name" value="OxoGdeHyase_C"/>
    <property type="match status" value="1"/>
</dbReference>
<accession>A0ABP5CCX8</accession>
<dbReference type="InterPro" id="IPR011603">
    <property type="entry name" value="2oxoglutarate_DH_E1"/>
</dbReference>
<dbReference type="CDD" id="cd02016">
    <property type="entry name" value="TPP_E1_OGDC_like"/>
    <property type="match status" value="1"/>
</dbReference>
<comment type="caution">
    <text evidence="14">The sequence shown here is derived from an EMBL/GenBank/DDBJ whole genome shotgun (WGS) entry which is preliminary data.</text>
</comment>
<dbReference type="InterPro" id="IPR001078">
    <property type="entry name" value="2-oxoacid_DH_actylTfrase"/>
</dbReference>
<dbReference type="Gene3D" id="1.10.287.1150">
    <property type="entry name" value="TPP helical domain"/>
    <property type="match status" value="1"/>
</dbReference>
<evidence type="ECO:0000256" key="9">
    <source>
        <dbReference type="ARBA" id="ARBA00023268"/>
    </source>
</evidence>
<evidence type="ECO:0000256" key="5">
    <source>
        <dbReference type="ARBA" id="ARBA00022723"/>
    </source>
</evidence>
<dbReference type="RefSeq" id="WP_425558582.1">
    <property type="nucleotide sequence ID" value="NZ_BAAAQM010000006.1"/>
</dbReference>
<evidence type="ECO:0000256" key="3">
    <source>
        <dbReference type="ARBA" id="ARBA00004813"/>
    </source>
</evidence>
<evidence type="ECO:0000256" key="12">
    <source>
        <dbReference type="SAM" id="MobiDB-lite"/>
    </source>
</evidence>
<dbReference type="NCBIfam" id="NF008907">
    <property type="entry name" value="PRK12270.1"/>
    <property type="match status" value="1"/>
</dbReference>
<dbReference type="InterPro" id="IPR031717">
    <property type="entry name" value="ODO-1/KGD_C"/>
</dbReference>
<sequence length="1256" mass="136877">MSPQPSQQAPTDQTAGTPGSTPGHTLAEFGPNEWLVDEIYQQFLRDPESVDRAWWDFFNDYQPTDSSAAAQALAPVAKVDNPEVTVTSDTSATTPAAAVPAPAAPARPAPAASSETPAAPAAPAAPVQVPRDAATTAAPAVAGTAAATTAVLKGPAARVVTNMEASLEVPTATSVRAVPAKLLIDNRVVINNHLKRARGGKVSFTHIIGYALVQALKAMPSMNNSYTTENGKPAVVTPAHVNVGLAIDQVKPDGTRQLLVPSIKGAELMDFREFWQAYEDVVRRARGNKLTPDDFAGTTVSLTNPGTIGTVHSVPRLMKGQGTILGVGAMEYPAEYAGSSEETLARLAVSKIMTLTSTYDHRIIQGAQSGDFLRIIHQLLLGEDGFYDKVFESLRIPYEPVRWVQDISASHEDDINKTARVQELIESYRTRGHLMADTDPLEYKQRRHPDLDVVSHGLTLWDLEREFATGGFGGKKLMKLRDVLGVLRDSYCRTIGIEYMHIQSPDERKWIQDRVEHGYAKPERAEQLRILERLNAAEAFETFLQVKFMGQKRFSLEGGESAIPLLGEILSDAARTGLDEVAIGMAHRGRLNVLTNIVGKEYAEVFREFEGNLDPKSMHGSGDVKYHLGATGTYTALDGSTITVSLAANPSHLETVDPVLEGTVRAKQDIIDKASAGFTVLPLLIHGDAAFAGQGVVAETLNLSQLRGYRTGGTVHLVINNQVGFTTSPTSSRSSIYATDVARMIEAPIFHVNGDDPEACVRVAQLAFDYRQAFNKDVVIDMICYRRRGHNEGDDPSMTQPLMYNLIEAKRSVRKLYTEALIGRGDITLEEAEEALRNYQGQLERVFAETKEVSKAPVSATFAVDVQPYPAQVETAITEQTVKVIADSQVSLPDGFTPHTKVLQPLQKRAQMVTDNTIDWGMGETLAFGSLLMEGVPVRLAGQDSRRGTFVQRQHVLVDRENASEYTPLSNLTPDQAKYTVYDSLLSEYAALGFEYGYSVARPNALVLWEAQFGDFVNGAQSVIDEYISSGEQKWGQRSGVVLLLPHGYEGQGPDHSSARPERFLQLCAQNNMTVAMPSTPASYFHLLRWQVHNPAHKPLVVFTPKSMLRLKDAVSPVSDFTSGRFEPVLPDVTVDPAGVRRVLLVSGKLYWELAAKRRKDGITDTAIIRVERLHPLPAAEIAAALASYGPDVDLRWVQEEPANQGMWPFIAMNLPAALGRGLTVVSRAAASSPAVGSAKRHNVEQAQLVEDAFTG</sequence>
<dbReference type="InterPro" id="IPR005475">
    <property type="entry name" value="Transketolase-like_Pyr-bd"/>
</dbReference>
<dbReference type="SUPFAM" id="SSF52777">
    <property type="entry name" value="CoA-dependent acyltransferases"/>
    <property type="match status" value="1"/>
</dbReference>
<dbReference type="PIRSF" id="PIRSF000157">
    <property type="entry name" value="Oxoglu_dh_E1"/>
    <property type="match status" value="1"/>
</dbReference>
<comment type="catalytic activity">
    <reaction evidence="11">
        <text>N(6)-[(R)-dihydrolipoyl]-L-lysyl-[protein] + succinyl-CoA = N(6)-[(R)-S(8)-succinyldihydrolipoyl]-L-lysyl-[protein] + CoA</text>
        <dbReference type="Rhea" id="RHEA:15213"/>
        <dbReference type="Rhea" id="RHEA-COMP:10475"/>
        <dbReference type="Rhea" id="RHEA-COMP:20092"/>
        <dbReference type="ChEBI" id="CHEBI:57287"/>
        <dbReference type="ChEBI" id="CHEBI:57292"/>
        <dbReference type="ChEBI" id="CHEBI:83100"/>
        <dbReference type="ChEBI" id="CHEBI:83120"/>
        <dbReference type="EC" id="2.3.1.61"/>
    </reaction>
</comment>
<keyword evidence="5" id="KW-0479">Metal-binding</keyword>
<dbReference type="PANTHER" id="PTHR23152">
    <property type="entry name" value="2-OXOGLUTARATE DEHYDROGENASE"/>
    <property type="match status" value="1"/>
</dbReference>
<evidence type="ECO:0000313" key="15">
    <source>
        <dbReference type="Proteomes" id="UP001499854"/>
    </source>
</evidence>
<evidence type="ECO:0000313" key="14">
    <source>
        <dbReference type="EMBL" id="GAA1960820.1"/>
    </source>
</evidence>
<dbReference type="Gene3D" id="3.40.50.970">
    <property type="match status" value="1"/>
</dbReference>
<keyword evidence="8" id="KW-0786">Thiamine pyrophosphate</keyword>
<evidence type="ECO:0000256" key="8">
    <source>
        <dbReference type="ARBA" id="ARBA00023052"/>
    </source>
</evidence>
<keyword evidence="6" id="KW-0460">Magnesium</keyword>
<feature type="region of interest" description="Disordered" evidence="12">
    <location>
        <begin position="1"/>
        <end position="30"/>
    </location>
</feature>
<evidence type="ECO:0000256" key="7">
    <source>
        <dbReference type="ARBA" id="ARBA00023002"/>
    </source>
</evidence>
<dbReference type="Gene3D" id="3.40.50.12470">
    <property type="match status" value="1"/>
</dbReference>
<evidence type="ECO:0000256" key="10">
    <source>
        <dbReference type="ARBA" id="ARBA00051911"/>
    </source>
</evidence>
<keyword evidence="9" id="KW-0511">Multifunctional enzyme</keyword>
<comment type="cofactor">
    <cofactor evidence="2">
        <name>thiamine diphosphate</name>
        <dbReference type="ChEBI" id="CHEBI:58937"/>
    </cofactor>
</comment>
<evidence type="ECO:0000256" key="11">
    <source>
        <dbReference type="ARBA" id="ARBA00052761"/>
    </source>
</evidence>
<keyword evidence="15" id="KW-1185">Reference proteome</keyword>
<dbReference type="InterPro" id="IPR032106">
    <property type="entry name" value="2-oxogl_dehyd_N"/>
</dbReference>